<organism evidence="2 3">
    <name type="scientific">Aspergillus granulosus</name>
    <dbReference type="NCBI Taxonomy" id="176169"/>
    <lineage>
        <taxon>Eukaryota</taxon>
        <taxon>Fungi</taxon>
        <taxon>Dikarya</taxon>
        <taxon>Ascomycota</taxon>
        <taxon>Pezizomycotina</taxon>
        <taxon>Eurotiomycetes</taxon>
        <taxon>Eurotiomycetidae</taxon>
        <taxon>Eurotiales</taxon>
        <taxon>Aspergillaceae</taxon>
        <taxon>Aspergillus</taxon>
        <taxon>Aspergillus subgen. Nidulantes</taxon>
    </lineage>
</organism>
<reference evidence="2 3" key="1">
    <citation type="submission" date="2024-07" db="EMBL/GenBank/DDBJ databases">
        <title>Section-level genome sequencing and comparative genomics of Aspergillus sections Usti and Cavernicolus.</title>
        <authorList>
            <consortium name="Lawrence Berkeley National Laboratory"/>
            <person name="Nybo J.L."/>
            <person name="Vesth T.C."/>
            <person name="Theobald S."/>
            <person name="Frisvad J.C."/>
            <person name="Larsen T.O."/>
            <person name="Kjaerboelling I."/>
            <person name="Rothschild-Mancinelli K."/>
            <person name="Lyhne E.K."/>
            <person name="Kogle M.E."/>
            <person name="Barry K."/>
            <person name="Clum A."/>
            <person name="Na H."/>
            <person name="Ledsgaard L."/>
            <person name="Lin J."/>
            <person name="Lipzen A."/>
            <person name="Kuo A."/>
            <person name="Riley R."/>
            <person name="Mondo S."/>
            <person name="Labutti K."/>
            <person name="Haridas S."/>
            <person name="Pangalinan J."/>
            <person name="Salamov A.A."/>
            <person name="Simmons B.A."/>
            <person name="Magnuson J.K."/>
            <person name="Chen J."/>
            <person name="Drula E."/>
            <person name="Henrissat B."/>
            <person name="Wiebenga A."/>
            <person name="Lubbers R.J."/>
            <person name="Gomes A.C."/>
            <person name="Makela M.R."/>
            <person name="Stajich J."/>
            <person name="Grigoriev I.V."/>
            <person name="Mortensen U.H."/>
            <person name="De Vries R.P."/>
            <person name="Baker S.E."/>
            <person name="Andersen M.R."/>
        </authorList>
    </citation>
    <scope>NUCLEOTIDE SEQUENCE [LARGE SCALE GENOMIC DNA]</scope>
    <source>
        <strain evidence="2 3">CBS 588.65</strain>
    </source>
</reference>
<keyword evidence="1" id="KW-0812">Transmembrane</keyword>
<proteinExistence type="predicted"/>
<sequence length="150" mass="16489">MASFKASSNGLRYPGLRHPGAKPRSRSLKPSFSLANCLVCLATLEDRLPSRLPDPRAVLKRPLFCCLSRLIQLILGRVLLGVLACLPKGGGNLIRRKSQQERGLGLNIFRLAIILLALMGASWTWLVLRRLPCLLCSCFLGYMCISILSG</sequence>
<keyword evidence="1" id="KW-0472">Membrane</keyword>
<gene>
    <name evidence="2" type="ORF">BJX63DRAFT_104820</name>
</gene>
<dbReference type="EMBL" id="JBFXLT010000171">
    <property type="protein sequence ID" value="KAL2802651.1"/>
    <property type="molecule type" value="Genomic_DNA"/>
</dbReference>
<dbReference type="Proteomes" id="UP001610334">
    <property type="component" value="Unassembled WGS sequence"/>
</dbReference>
<feature type="transmembrane region" description="Helical" evidence="1">
    <location>
        <begin position="108"/>
        <end position="128"/>
    </location>
</feature>
<evidence type="ECO:0000313" key="2">
    <source>
        <dbReference type="EMBL" id="KAL2802651.1"/>
    </source>
</evidence>
<evidence type="ECO:0000313" key="3">
    <source>
        <dbReference type="Proteomes" id="UP001610334"/>
    </source>
</evidence>
<evidence type="ECO:0000256" key="1">
    <source>
        <dbReference type="SAM" id="Phobius"/>
    </source>
</evidence>
<name>A0ABR4GUW2_9EURO</name>
<protein>
    <submittedName>
        <fullName evidence="2">Uncharacterized protein</fullName>
    </submittedName>
</protein>
<keyword evidence="3" id="KW-1185">Reference proteome</keyword>
<comment type="caution">
    <text evidence="2">The sequence shown here is derived from an EMBL/GenBank/DDBJ whole genome shotgun (WGS) entry which is preliminary data.</text>
</comment>
<accession>A0ABR4GUW2</accession>
<keyword evidence="1" id="KW-1133">Transmembrane helix</keyword>